<dbReference type="EMBL" id="SGWQ01000016">
    <property type="protein sequence ID" value="RZS30498.1"/>
    <property type="molecule type" value="Genomic_DNA"/>
</dbReference>
<sequence>MTIYMNDLARQLPPLPYDDSGGDGYDWMDQLPHYGWCEIPLWGAHGWDLGDWPYVIVAICRESDDLWGLVTYVEQDLTLWGFSSRRELYAQIDTIAEFYWRLCDNDGPSDLPPEGLEQHHQGPPRRLNPVT</sequence>
<dbReference type="RefSeq" id="WP_130348431.1">
    <property type="nucleotide sequence ID" value="NZ_SGWQ01000016.1"/>
</dbReference>
<feature type="region of interest" description="Disordered" evidence="1">
    <location>
        <begin position="111"/>
        <end position="131"/>
    </location>
</feature>
<organism evidence="2 3">
    <name type="scientific">Herbihabitans rhizosphaerae</name>
    <dbReference type="NCBI Taxonomy" id="1872711"/>
    <lineage>
        <taxon>Bacteria</taxon>
        <taxon>Bacillati</taxon>
        <taxon>Actinomycetota</taxon>
        <taxon>Actinomycetes</taxon>
        <taxon>Pseudonocardiales</taxon>
        <taxon>Pseudonocardiaceae</taxon>
        <taxon>Herbihabitans</taxon>
    </lineage>
</organism>
<evidence type="ECO:0000313" key="2">
    <source>
        <dbReference type="EMBL" id="RZS30498.1"/>
    </source>
</evidence>
<comment type="caution">
    <text evidence="2">The sequence shown here is derived from an EMBL/GenBank/DDBJ whole genome shotgun (WGS) entry which is preliminary data.</text>
</comment>
<evidence type="ECO:0000256" key="1">
    <source>
        <dbReference type="SAM" id="MobiDB-lite"/>
    </source>
</evidence>
<proteinExistence type="predicted"/>
<keyword evidence="3" id="KW-1185">Reference proteome</keyword>
<dbReference type="Proteomes" id="UP000294257">
    <property type="component" value="Unassembled WGS sequence"/>
</dbReference>
<gene>
    <name evidence="2" type="ORF">EV193_11618</name>
</gene>
<dbReference type="OrthoDB" id="4951822at2"/>
<protein>
    <submittedName>
        <fullName evidence="2">Uncharacterized protein</fullName>
    </submittedName>
</protein>
<evidence type="ECO:0000313" key="3">
    <source>
        <dbReference type="Proteomes" id="UP000294257"/>
    </source>
</evidence>
<name>A0A4Q7KC01_9PSEU</name>
<dbReference type="AlphaFoldDB" id="A0A4Q7KC01"/>
<reference evidence="2 3" key="1">
    <citation type="submission" date="2019-02" db="EMBL/GenBank/DDBJ databases">
        <title>Genomic Encyclopedia of Type Strains, Phase IV (KMG-IV): sequencing the most valuable type-strain genomes for metagenomic binning, comparative biology and taxonomic classification.</title>
        <authorList>
            <person name="Goeker M."/>
        </authorList>
    </citation>
    <scope>NUCLEOTIDE SEQUENCE [LARGE SCALE GENOMIC DNA]</scope>
    <source>
        <strain evidence="2 3">DSM 101727</strain>
    </source>
</reference>
<accession>A0A4Q7KC01</accession>